<feature type="transmembrane region" description="Helical" evidence="1">
    <location>
        <begin position="42"/>
        <end position="61"/>
    </location>
</feature>
<evidence type="ECO:0000256" key="1">
    <source>
        <dbReference type="SAM" id="Phobius"/>
    </source>
</evidence>
<organism evidence="2 3">
    <name type="scientific">Natranaeroarchaeum aerophilus</name>
    <dbReference type="NCBI Taxonomy" id="2917711"/>
    <lineage>
        <taxon>Archaea</taxon>
        <taxon>Methanobacteriati</taxon>
        <taxon>Methanobacteriota</taxon>
        <taxon>Stenosarchaea group</taxon>
        <taxon>Halobacteria</taxon>
        <taxon>Halobacteriales</taxon>
        <taxon>Natronoarchaeaceae</taxon>
        <taxon>Natranaeroarchaeum</taxon>
    </lineage>
</organism>
<dbReference type="RefSeq" id="WP_250594744.1">
    <property type="nucleotide sequence ID" value="NZ_JAKRVY010000001.1"/>
</dbReference>
<reference evidence="2 3" key="1">
    <citation type="journal article" date="2022" name="Syst. Appl. Microbiol.">
        <title>Natronocalculus amylovorans gen. nov., sp. nov., and Natranaeroarchaeum aerophilus sp. nov., dominant culturable amylolytic natronoarchaea from hypersaline soda lakes in southwestern Siberia.</title>
        <authorList>
            <person name="Sorokin D.Y."/>
            <person name="Elcheninov A.G."/>
            <person name="Khizhniak T.V."/>
            <person name="Koenen M."/>
            <person name="Bale N.J."/>
            <person name="Damste J.S.S."/>
            <person name="Kublanov I.V."/>
        </authorList>
    </citation>
    <scope>NUCLEOTIDE SEQUENCE [LARGE SCALE GENOMIC DNA]</scope>
    <source>
        <strain evidence="2 3">AArc-St1-1</strain>
    </source>
</reference>
<accession>A0AAE3FPG3</accession>
<name>A0AAE3FPG3_9EURY</name>
<proteinExistence type="predicted"/>
<keyword evidence="3" id="KW-1185">Reference proteome</keyword>
<comment type="caution">
    <text evidence="2">The sequence shown here is derived from an EMBL/GenBank/DDBJ whole genome shotgun (WGS) entry which is preliminary data.</text>
</comment>
<evidence type="ECO:0000313" key="3">
    <source>
        <dbReference type="Proteomes" id="UP001202674"/>
    </source>
</evidence>
<keyword evidence="1" id="KW-0472">Membrane</keyword>
<dbReference type="Proteomes" id="UP001202674">
    <property type="component" value="Unassembled WGS sequence"/>
</dbReference>
<evidence type="ECO:0000313" key="2">
    <source>
        <dbReference type="EMBL" id="MCL9812761.1"/>
    </source>
</evidence>
<dbReference type="EMBL" id="JAKRVY010000001">
    <property type="protein sequence ID" value="MCL9812761.1"/>
    <property type="molecule type" value="Genomic_DNA"/>
</dbReference>
<feature type="transmembrane region" description="Helical" evidence="1">
    <location>
        <begin position="73"/>
        <end position="95"/>
    </location>
</feature>
<protein>
    <submittedName>
        <fullName evidence="2">Uncharacterized protein</fullName>
    </submittedName>
</protein>
<gene>
    <name evidence="2" type="ORF">AArcSt11_03725</name>
</gene>
<sequence length="112" mass="12442">MPRDDSDKTTSIATKLGYYLRREYFYTTRESPSDGLPLLVDLIGYTAVLAVFLGISFTVFATIGAPGPGIISLILYVLLWLMVQLAFLHVVLWVASKLWRLLNGYPKAASAQ</sequence>
<keyword evidence="1" id="KW-0812">Transmembrane</keyword>
<keyword evidence="1" id="KW-1133">Transmembrane helix</keyword>
<dbReference type="AlphaFoldDB" id="A0AAE3FPG3"/>